<accession>A0A5D3BNC5</accession>
<dbReference type="EMBL" id="SSTD01016279">
    <property type="protein sequence ID" value="TYK01243.1"/>
    <property type="molecule type" value="Genomic_DNA"/>
</dbReference>
<proteinExistence type="predicted"/>
<evidence type="ECO:0000313" key="1">
    <source>
        <dbReference type="EMBL" id="TYK01243.1"/>
    </source>
</evidence>
<evidence type="ECO:0000313" key="2">
    <source>
        <dbReference type="Proteomes" id="UP000321947"/>
    </source>
</evidence>
<gene>
    <name evidence="1" type="ORF">E5676_scaffold49G00270</name>
</gene>
<dbReference type="Proteomes" id="UP000321947">
    <property type="component" value="Unassembled WGS sequence"/>
</dbReference>
<comment type="caution">
    <text evidence="1">The sequence shown here is derived from an EMBL/GenBank/DDBJ whole genome shotgun (WGS) entry which is preliminary data.</text>
</comment>
<dbReference type="AlphaFoldDB" id="A0A5D3BNC5"/>
<organism evidence="1 2">
    <name type="scientific">Cucumis melo var. makuwa</name>
    <name type="common">Oriental melon</name>
    <dbReference type="NCBI Taxonomy" id="1194695"/>
    <lineage>
        <taxon>Eukaryota</taxon>
        <taxon>Viridiplantae</taxon>
        <taxon>Streptophyta</taxon>
        <taxon>Embryophyta</taxon>
        <taxon>Tracheophyta</taxon>
        <taxon>Spermatophyta</taxon>
        <taxon>Magnoliopsida</taxon>
        <taxon>eudicotyledons</taxon>
        <taxon>Gunneridae</taxon>
        <taxon>Pentapetalae</taxon>
        <taxon>rosids</taxon>
        <taxon>fabids</taxon>
        <taxon>Cucurbitales</taxon>
        <taxon>Cucurbitaceae</taxon>
        <taxon>Benincaseae</taxon>
        <taxon>Cucumis</taxon>
    </lineage>
</organism>
<name>A0A5D3BNC5_CUCMM</name>
<sequence length="83" mass="8718">MASRTKDVSAGASIILEELAMEAGLHNGVLTVVHGTNGCAGFGFLEKKIINEGGSTIGVINWAITKFSRSHLSWFQTSGIGIL</sequence>
<protein>
    <submittedName>
        <fullName evidence="1">Methylmalonate-semialdehyde dehydrogenase</fullName>
    </submittedName>
</protein>
<reference evidence="1 2" key="1">
    <citation type="submission" date="2019-08" db="EMBL/GenBank/DDBJ databases">
        <title>Draft genome sequences of two oriental melons (Cucumis melo L. var makuwa).</title>
        <authorList>
            <person name="Kwon S.-Y."/>
        </authorList>
    </citation>
    <scope>NUCLEOTIDE SEQUENCE [LARGE SCALE GENOMIC DNA]</scope>
    <source>
        <strain evidence="2">cv. Chang Bougi</strain>
        <tissue evidence="1">Leaf</tissue>
    </source>
</reference>